<dbReference type="PANTHER" id="PTHR33529:SF2">
    <property type="entry name" value="LIPOPOLYSACCHARIDE EXPORT SYSTEM PERMEASE PROTEIN LPTG"/>
    <property type="match status" value="1"/>
</dbReference>
<protein>
    <submittedName>
        <fullName evidence="7">LptF/LptG family permease</fullName>
    </submittedName>
</protein>
<proteinExistence type="predicted"/>
<name>A0ABS8NB89_9BACT</name>
<keyword evidence="4 6" id="KW-1133">Transmembrane helix</keyword>
<feature type="transmembrane region" description="Helical" evidence="6">
    <location>
        <begin position="7"/>
        <end position="33"/>
    </location>
</feature>
<dbReference type="Pfam" id="PF03739">
    <property type="entry name" value="LptF_LptG"/>
    <property type="match status" value="2"/>
</dbReference>
<feature type="transmembrane region" description="Helical" evidence="6">
    <location>
        <begin position="60"/>
        <end position="83"/>
    </location>
</feature>
<evidence type="ECO:0000313" key="7">
    <source>
        <dbReference type="EMBL" id="MCC9640788.1"/>
    </source>
</evidence>
<dbReference type="InterPro" id="IPR005495">
    <property type="entry name" value="LptG/LptF_permease"/>
</dbReference>
<evidence type="ECO:0000256" key="2">
    <source>
        <dbReference type="ARBA" id="ARBA00022475"/>
    </source>
</evidence>
<dbReference type="RefSeq" id="WP_230270847.1">
    <property type="nucleotide sequence ID" value="NZ_JAJKFW010000003.1"/>
</dbReference>
<keyword evidence="3 6" id="KW-0812">Transmembrane</keyword>
<comment type="caution">
    <text evidence="7">The sequence shown here is derived from an EMBL/GenBank/DDBJ whole genome shotgun (WGS) entry which is preliminary data.</text>
</comment>
<feature type="transmembrane region" description="Helical" evidence="6">
    <location>
        <begin position="392"/>
        <end position="411"/>
    </location>
</feature>
<sequence>MTQIDRYVLVLFLRTVLVCFLSLAGIFIVFHAFTAMDDLIAQSKAGEPLPLVLGKFYGPYLLLLFDMTGTIITLMAFLFTAGWLRRTGELTATLSAGVSHGRILRPMVMASLVIITVQLANREWVIPRFRDSLTMKAKNLSGDTEQAVMPTYDQAAGILIEGDRMRSLARVIYRPNFRLYSDYAGFGEVLLADEAIWWDPEETRVWLQGGNAVAPAATESNTSDDEPATVDWTDLTSRQGMPETTGYLLRGVRRPEDLRRVPSAGPAAMEQLMLLTPADQSWLGPDECFVVTSIDPNMLQTQETATKLASVLELSGRIRNPAVHSSMALRTLTHERIVRAPLDFALILLVLPMVVNRRGRKLFVLIASAVGLVIGFFALKTIASTLGGSTNLVTPGVAAWIPLLVIGPLAYSRLRHVQTV</sequence>
<organism evidence="7 8">
    <name type="scientific">Rhodopirellula halodulae</name>
    <dbReference type="NCBI Taxonomy" id="2894198"/>
    <lineage>
        <taxon>Bacteria</taxon>
        <taxon>Pseudomonadati</taxon>
        <taxon>Planctomycetota</taxon>
        <taxon>Planctomycetia</taxon>
        <taxon>Pirellulales</taxon>
        <taxon>Pirellulaceae</taxon>
        <taxon>Rhodopirellula</taxon>
    </lineage>
</organism>
<evidence type="ECO:0000313" key="8">
    <source>
        <dbReference type="Proteomes" id="UP001430306"/>
    </source>
</evidence>
<evidence type="ECO:0000256" key="5">
    <source>
        <dbReference type="ARBA" id="ARBA00023136"/>
    </source>
</evidence>
<reference evidence="7" key="1">
    <citation type="submission" date="2021-11" db="EMBL/GenBank/DDBJ databases">
        <title>Genome sequence.</title>
        <authorList>
            <person name="Sun Q."/>
        </authorList>
    </citation>
    <scope>NUCLEOTIDE SEQUENCE</scope>
    <source>
        <strain evidence="7">JC740</strain>
    </source>
</reference>
<accession>A0ABS8NB89</accession>
<dbReference type="PANTHER" id="PTHR33529">
    <property type="entry name" value="SLR0882 PROTEIN-RELATED"/>
    <property type="match status" value="1"/>
</dbReference>
<gene>
    <name evidence="7" type="ORF">LOC71_00760</name>
</gene>
<dbReference type="Proteomes" id="UP001430306">
    <property type="component" value="Unassembled WGS sequence"/>
</dbReference>
<evidence type="ECO:0000256" key="6">
    <source>
        <dbReference type="SAM" id="Phobius"/>
    </source>
</evidence>
<evidence type="ECO:0000256" key="4">
    <source>
        <dbReference type="ARBA" id="ARBA00022989"/>
    </source>
</evidence>
<evidence type="ECO:0000256" key="1">
    <source>
        <dbReference type="ARBA" id="ARBA00004651"/>
    </source>
</evidence>
<dbReference type="EMBL" id="JAJKFW010000003">
    <property type="protein sequence ID" value="MCC9640788.1"/>
    <property type="molecule type" value="Genomic_DNA"/>
</dbReference>
<keyword evidence="5 6" id="KW-0472">Membrane</keyword>
<comment type="subcellular location">
    <subcellularLocation>
        <location evidence="1">Cell membrane</location>
        <topology evidence="1">Multi-pass membrane protein</topology>
    </subcellularLocation>
</comment>
<evidence type="ECO:0000256" key="3">
    <source>
        <dbReference type="ARBA" id="ARBA00022692"/>
    </source>
</evidence>
<feature type="transmembrane region" description="Helical" evidence="6">
    <location>
        <begin position="362"/>
        <end position="386"/>
    </location>
</feature>
<keyword evidence="8" id="KW-1185">Reference proteome</keyword>
<keyword evidence="2" id="KW-1003">Cell membrane</keyword>